<keyword evidence="3" id="KW-1185">Reference proteome</keyword>
<reference evidence="3" key="1">
    <citation type="submission" date="2019-08" db="EMBL/GenBank/DDBJ databases">
        <title>Limnoglobus roseus gen. nov., sp. nov., a novel freshwater planctomycete with a giant genome from the family Gemmataceae.</title>
        <authorList>
            <person name="Kulichevskaya I.S."/>
            <person name="Naumoff D.G."/>
            <person name="Miroshnikov K."/>
            <person name="Ivanova A."/>
            <person name="Philippov D.A."/>
            <person name="Hakobyan A."/>
            <person name="Rijpstra I.C."/>
            <person name="Sinninghe Damste J.S."/>
            <person name="Liesack W."/>
            <person name="Dedysh S.N."/>
        </authorList>
    </citation>
    <scope>NUCLEOTIDE SEQUENCE [LARGE SCALE GENOMIC DNA]</scope>
    <source>
        <strain evidence="3">PX52</strain>
    </source>
</reference>
<evidence type="ECO:0000313" key="3">
    <source>
        <dbReference type="Proteomes" id="UP000324974"/>
    </source>
</evidence>
<feature type="compositionally biased region" description="Basic and acidic residues" evidence="1">
    <location>
        <begin position="61"/>
        <end position="74"/>
    </location>
</feature>
<organism evidence="2 3">
    <name type="scientific">Limnoglobus roseus</name>
    <dbReference type="NCBI Taxonomy" id="2598579"/>
    <lineage>
        <taxon>Bacteria</taxon>
        <taxon>Pseudomonadati</taxon>
        <taxon>Planctomycetota</taxon>
        <taxon>Planctomycetia</taxon>
        <taxon>Gemmatales</taxon>
        <taxon>Gemmataceae</taxon>
        <taxon>Limnoglobus</taxon>
    </lineage>
</organism>
<dbReference type="KEGG" id="lrs:PX52LOC_06628"/>
<dbReference type="Proteomes" id="UP000324974">
    <property type="component" value="Chromosome"/>
</dbReference>
<evidence type="ECO:0000256" key="1">
    <source>
        <dbReference type="SAM" id="MobiDB-lite"/>
    </source>
</evidence>
<feature type="compositionally biased region" description="Polar residues" evidence="1">
    <location>
        <begin position="34"/>
        <end position="48"/>
    </location>
</feature>
<dbReference type="AlphaFoldDB" id="A0A5C1AP78"/>
<proteinExistence type="predicted"/>
<sequence length="74" mass="8337">MGPDGSDPRHDPDGFCPLALKPEVLQRLMRHKSYQTTQKSYINPTSQLEDAIADMPVPNVRRKELPKPDEPPVS</sequence>
<protein>
    <submittedName>
        <fullName evidence="2">Uncharacterized protein</fullName>
    </submittedName>
</protein>
<name>A0A5C1AP78_9BACT</name>
<feature type="region of interest" description="Disordered" evidence="1">
    <location>
        <begin position="34"/>
        <end position="74"/>
    </location>
</feature>
<evidence type="ECO:0000313" key="2">
    <source>
        <dbReference type="EMBL" id="QEL19552.1"/>
    </source>
</evidence>
<accession>A0A5C1AP78</accession>
<dbReference type="EMBL" id="CP042425">
    <property type="protein sequence ID" value="QEL19552.1"/>
    <property type="molecule type" value="Genomic_DNA"/>
</dbReference>
<gene>
    <name evidence="2" type="ORF">PX52LOC_06628</name>
</gene>